<keyword evidence="1" id="KW-1185">Reference proteome</keyword>
<dbReference type="Proteomes" id="UP000095280">
    <property type="component" value="Unplaced"/>
</dbReference>
<dbReference type="AlphaFoldDB" id="A0A1I8GKG9"/>
<name>A0A1I8GKG9_9PLAT</name>
<proteinExistence type="predicted"/>
<evidence type="ECO:0000313" key="2">
    <source>
        <dbReference type="WBParaSite" id="maker-uti_cns_0002170-snap-gene-0.36-mRNA-1"/>
    </source>
</evidence>
<evidence type="ECO:0000313" key="1">
    <source>
        <dbReference type="Proteomes" id="UP000095280"/>
    </source>
</evidence>
<sequence>MAVNSLARTVHRDSVISKPLQASGQLRPLISAAEPSGRLVWRAQQPTRMCFGWGRNWRRDGDCGFPAVRRLRSNGMILM</sequence>
<dbReference type="WBParaSite" id="maker-uti_cns_0002170-snap-gene-0.36-mRNA-1">
    <property type="protein sequence ID" value="maker-uti_cns_0002170-snap-gene-0.36-mRNA-1"/>
    <property type="gene ID" value="maker-uti_cns_0002170-snap-gene-0.36"/>
</dbReference>
<reference evidence="2" key="1">
    <citation type="submission" date="2016-11" db="UniProtKB">
        <authorList>
            <consortium name="WormBaseParasite"/>
        </authorList>
    </citation>
    <scope>IDENTIFICATION</scope>
</reference>
<accession>A0A1I8GKG9</accession>
<protein>
    <submittedName>
        <fullName evidence="2">Uncharacterized protein</fullName>
    </submittedName>
</protein>
<organism evidence="1 2">
    <name type="scientific">Macrostomum lignano</name>
    <dbReference type="NCBI Taxonomy" id="282301"/>
    <lineage>
        <taxon>Eukaryota</taxon>
        <taxon>Metazoa</taxon>
        <taxon>Spiralia</taxon>
        <taxon>Lophotrochozoa</taxon>
        <taxon>Platyhelminthes</taxon>
        <taxon>Rhabditophora</taxon>
        <taxon>Macrostomorpha</taxon>
        <taxon>Macrostomida</taxon>
        <taxon>Macrostomidae</taxon>
        <taxon>Macrostomum</taxon>
    </lineage>
</organism>